<proteinExistence type="predicted"/>
<dbReference type="GO" id="GO:0016020">
    <property type="term" value="C:membrane"/>
    <property type="evidence" value="ECO:0007669"/>
    <property type="project" value="InterPro"/>
</dbReference>
<feature type="compositionally biased region" description="Low complexity" evidence="1">
    <location>
        <begin position="1689"/>
        <end position="1710"/>
    </location>
</feature>
<dbReference type="InterPro" id="IPR041248">
    <property type="entry name" value="YDG"/>
</dbReference>
<gene>
    <name evidence="3" type="ORF">GGR91_000002</name>
</gene>
<evidence type="ECO:0000313" key="4">
    <source>
        <dbReference type="Proteomes" id="UP000581447"/>
    </source>
</evidence>
<evidence type="ECO:0000313" key="3">
    <source>
        <dbReference type="EMBL" id="MBB3941780.1"/>
    </source>
</evidence>
<dbReference type="InterPro" id="IPR015919">
    <property type="entry name" value="Cadherin-like_sf"/>
</dbReference>
<feature type="compositionally biased region" description="Low complexity" evidence="1">
    <location>
        <begin position="1717"/>
        <end position="1764"/>
    </location>
</feature>
<dbReference type="InterPro" id="IPR006644">
    <property type="entry name" value="Cadg"/>
</dbReference>
<organism evidence="3 4">
    <name type="scientific">Sphingorhabdus rigui</name>
    <dbReference type="NCBI Taxonomy" id="1282858"/>
    <lineage>
        <taxon>Bacteria</taxon>
        <taxon>Pseudomonadati</taxon>
        <taxon>Pseudomonadota</taxon>
        <taxon>Alphaproteobacteria</taxon>
        <taxon>Sphingomonadales</taxon>
        <taxon>Sphingomonadaceae</taxon>
        <taxon>Sphingorhabdus</taxon>
    </lineage>
</organism>
<reference evidence="3 4" key="1">
    <citation type="submission" date="2020-08" db="EMBL/GenBank/DDBJ databases">
        <title>Genomic Encyclopedia of Type Strains, Phase IV (KMG-IV): sequencing the most valuable type-strain genomes for metagenomic binning, comparative biology and taxonomic classification.</title>
        <authorList>
            <person name="Goeker M."/>
        </authorList>
    </citation>
    <scope>NUCLEOTIDE SEQUENCE [LARGE SCALE GENOMIC DNA]</scope>
    <source>
        <strain evidence="3 4">DSM 29050</strain>
    </source>
</reference>
<sequence length="1872" mass="186551">MNLTDGTGLASNYTLVNGGRIATITQAAVTVTTSDVVKTYNGTLGVAGATTAPVAIVLAGSNTQMFGSDTLSGGSYAFTDANAGSSDRTVTVAGVTVNDGNGGNNYAVTYASNITSTINKAAITVSTSNVIKTYDATTSALGTPVVTVGSLFTNVSNANTADTLSGGTYAFVGENVSRAGGVSSGAVLSDKVVTASGVTVNDGNNGGNYVVTYADNNTSTINPYAISLTGNRVYDGTTDVNSEIFSLSQRVGQETLGLTGVGTISNSHVTLNGATPQSQILGSVGTLALTDGSGLAINYTLAGGTHNVRVDQRQLTLNAVVPNKTYDGNTAIQVTSLTLGNQVVGETLSLVYNPFANFIDKTAGENKGVTIVNVLAQTTPSARSTDYVTLPTTYQATASIFKKDVTVVGVVATDKIYDGTTTNIINTSVSALAGLVQGDQISISSMTGTFSNKNVGTDIAVIGSEVTFAGPDAGNYNLIQPTGLKANILPRTLIASATGVSRQYDGTTNAQVNISDNRIAGDIITYDYSGSFLDENIGTNKFIAVQVNRLTGTDGGNYTLAANPSAFANVTRRVITFTPVVTTKTYDGTTAATGTLATNVIAGDNVTVTFGNVRFDDPDAGAAKSVTLTGISVTGDLSNYSWSPSNTTATGTGTITPYIVNLTGTKVYDGAATIEASKLVMGALVGNQTLALAGNGAFADRNVGTDKLIDPTGLTLLSGSGANSGLASNYTFAGGVQVASITPASLVVTASDAVKTYDGSVSMVGATQAPAPIVKIGSGTQLFDADSLSGGNFAFVDANVSRNANGAVLGDKSVTVSGVTINDGNNGANYTVTYADNRTSTINPFATTVTALAQTKVYDASTLAGTERFTFGPMIGSDAIASVTLTYDSKNIGQGTKLILPSTAVGSAGTILGNYTISYVADTASSITPAILSGVSDIVIRDKVYDGTTAAEVASAAFNGIYAGDDISVALSVGSFDTKDVGLRSVVISGISLGGSDASNYLLLSSAGTATGQILQRPITIGALSQTKVYDGTTQVTALGQGIGFDVSNMVQGEGIATVALFYADPNVARGAGGAVLNNKTVTVSSALAATNTDLANYAITYAANTTSTITPAPLQVTVLDLSKMYDGMANATGTAVVTDDSPRLIGSDTLSGGTFTFTDVNAGTNKTVGVSNVTVRDGNNGGNYTISYVNNTASTITPFVVSLTGGRAYDATTSVSAANLTIGTLVGSETLGLTGSGTLGDKNVGQNKTVGLGTLTLTSATGLATNYTLLNGNRTANIFAAPLTLTTSNVVKTYDGGLSVAGATVAPAPIVKAGSNTQLFGLDSVSGGNYAFTNANAGNGNRSVTVAGVTVNDGNNGLNYAVTYTSNSTSTINPKALTVSALSQTKVYDATTAVNSSALGTGYSVIGLVGSETVSGATLVYANADVSRNSSGTVLSDKAIVVSAAVAGANTQLSNYAISYVNNTSSSITPKPVTLSAMKVYDGSADLTGWVTINTGIAGQVLSYANARANSAEAGVIGNYISQIVLVSTPTSLASNFALPVLSAITTPVSISIPQPAVVTISSTYENLPVVNSPTSAPALASPVVVVSPAPSPTSGGTTSGGSSSGSSTSSQTSGTGSTTGTTLGGTATSGSSSTTQGSGSTTAGTTAGGSSSGSSTSSQTSGTGSTTGTTSGGIIWQSGTGTGTTSGGTTTSGSSTTTQGSVSTAAGTNAGGSSSGSSTSSQTSGTGSTTGTTSGAAASSSSTSPQQAGTTTAADTGSVGDGSTSADTSGRGFISVDPINPPALDAGTVFKLTVPQTAFRHARSDARITLSAASPDGSALPAWATFDTTRNILSGTAPDGVSQLDVEVTAVDEEGYQISVILNLKFSKNP</sequence>
<dbReference type="Proteomes" id="UP000581447">
    <property type="component" value="Unassembled WGS sequence"/>
</dbReference>
<keyword evidence="4" id="KW-1185">Reference proteome</keyword>
<dbReference type="SMART" id="SM00736">
    <property type="entry name" value="CADG"/>
    <property type="match status" value="1"/>
</dbReference>
<dbReference type="Pfam" id="PF18657">
    <property type="entry name" value="YDG"/>
    <property type="match status" value="12"/>
</dbReference>
<protein>
    <recommendedName>
        <fullName evidence="2">Dystroglycan-type cadherin-like domain-containing protein</fullName>
    </recommendedName>
</protein>
<dbReference type="SUPFAM" id="SSF49313">
    <property type="entry name" value="Cadherin-like"/>
    <property type="match status" value="1"/>
</dbReference>
<feature type="domain" description="Dystroglycan-type cadherin-like" evidence="2">
    <location>
        <begin position="1776"/>
        <end position="1872"/>
    </location>
</feature>
<name>A0A840AYM9_9SPHN</name>
<comment type="caution">
    <text evidence="3">The sequence shown here is derived from an EMBL/GenBank/DDBJ whole genome shotgun (WGS) entry which is preliminary data.</text>
</comment>
<feature type="compositionally biased region" description="Low complexity" evidence="1">
    <location>
        <begin position="1654"/>
        <end position="1681"/>
    </location>
</feature>
<dbReference type="EMBL" id="JACIEA010000001">
    <property type="protein sequence ID" value="MBB3941780.1"/>
    <property type="molecule type" value="Genomic_DNA"/>
</dbReference>
<accession>A0A840AYM9</accession>
<dbReference type="GO" id="GO:0005509">
    <property type="term" value="F:calcium ion binding"/>
    <property type="evidence" value="ECO:0007669"/>
    <property type="project" value="InterPro"/>
</dbReference>
<feature type="compositionally biased region" description="Low complexity" evidence="1">
    <location>
        <begin position="1606"/>
        <end position="1647"/>
    </location>
</feature>
<evidence type="ECO:0000259" key="2">
    <source>
        <dbReference type="SMART" id="SM00736"/>
    </source>
</evidence>
<feature type="region of interest" description="Disordered" evidence="1">
    <location>
        <begin position="1591"/>
        <end position="1776"/>
    </location>
</feature>
<evidence type="ECO:0000256" key="1">
    <source>
        <dbReference type="SAM" id="MobiDB-lite"/>
    </source>
</evidence>